<keyword evidence="1" id="KW-1133">Transmembrane helix</keyword>
<organism evidence="4 5">
    <name type="scientific">Brevundimonas mediterranea</name>
    <dbReference type="NCBI Taxonomy" id="74329"/>
    <lineage>
        <taxon>Bacteria</taxon>
        <taxon>Pseudomonadati</taxon>
        <taxon>Pseudomonadota</taxon>
        <taxon>Alphaproteobacteria</taxon>
        <taxon>Caulobacterales</taxon>
        <taxon>Caulobacteraceae</taxon>
        <taxon>Brevundimonas</taxon>
    </lineage>
</organism>
<dbReference type="InterPro" id="IPR012373">
    <property type="entry name" value="Ferrdict_sens_TM"/>
</dbReference>
<dbReference type="Gene3D" id="3.55.50.30">
    <property type="match status" value="1"/>
</dbReference>
<proteinExistence type="predicted"/>
<dbReference type="GO" id="GO:0016989">
    <property type="term" value="F:sigma factor antagonist activity"/>
    <property type="evidence" value="ECO:0007669"/>
    <property type="project" value="TreeGrafter"/>
</dbReference>
<evidence type="ECO:0000256" key="1">
    <source>
        <dbReference type="SAM" id="Phobius"/>
    </source>
</evidence>
<protein>
    <submittedName>
        <fullName evidence="4">Transmembrane sensor</fullName>
    </submittedName>
</protein>
<comment type="caution">
    <text evidence="4">The sequence shown here is derived from an EMBL/GenBank/DDBJ whole genome shotgun (WGS) entry which is preliminary data.</text>
</comment>
<feature type="domain" description="FecR N-terminal" evidence="3">
    <location>
        <begin position="13"/>
        <end position="53"/>
    </location>
</feature>
<gene>
    <name evidence="4" type="ORF">GGR11_000002</name>
</gene>
<dbReference type="PANTHER" id="PTHR30273">
    <property type="entry name" value="PERIPLASMIC SIGNAL SENSOR AND SIGMA FACTOR ACTIVATOR FECR-RELATED"/>
    <property type="match status" value="1"/>
</dbReference>
<evidence type="ECO:0000313" key="4">
    <source>
        <dbReference type="EMBL" id="MBB3870488.1"/>
    </source>
</evidence>
<dbReference type="InterPro" id="IPR032623">
    <property type="entry name" value="FecR_N"/>
</dbReference>
<evidence type="ECO:0000259" key="3">
    <source>
        <dbReference type="Pfam" id="PF16220"/>
    </source>
</evidence>
<dbReference type="PANTHER" id="PTHR30273:SF2">
    <property type="entry name" value="PROTEIN FECR"/>
    <property type="match status" value="1"/>
</dbReference>
<dbReference type="Pfam" id="PF16220">
    <property type="entry name" value="DUF4880"/>
    <property type="match status" value="1"/>
</dbReference>
<dbReference type="EMBL" id="JACIDA010000001">
    <property type="protein sequence ID" value="MBB3870488.1"/>
    <property type="molecule type" value="Genomic_DNA"/>
</dbReference>
<keyword evidence="1 4" id="KW-0812">Transmembrane</keyword>
<dbReference type="InterPro" id="IPR006860">
    <property type="entry name" value="FecR"/>
</dbReference>
<feature type="transmembrane region" description="Helical" evidence="1">
    <location>
        <begin position="80"/>
        <end position="100"/>
    </location>
</feature>
<reference evidence="4 5" key="1">
    <citation type="submission" date="2020-08" db="EMBL/GenBank/DDBJ databases">
        <title>Genomic Encyclopedia of Type Strains, Phase IV (KMG-IV): sequencing the most valuable type-strain genomes for metagenomic binning, comparative biology and taxonomic classification.</title>
        <authorList>
            <person name="Goeker M."/>
        </authorList>
    </citation>
    <scope>NUCLEOTIDE SEQUENCE [LARGE SCALE GENOMIC DNA]</scope>
    <source>
        <strain evidence="4 5">DSM 14878</strain>
    </source>
</reference>
<dbReference type="Pfam" id="PF04773">
    <property type="entry name" value="FecR"/>
    <property type="match status" value="1"/>
</dbReference>
<dbReference type="RefSeq" id="WP_246331630.1">
    <property type="nucleotide sequence ID" value="NZ_JACIDA010000001.1"/>
</dbReference>
<accession>A0A7W6A4E0</accession>
<evidence type="ECO:0000259" key="2">
    <source>
        <dbReference type="Pfam" id="PF04773"/>
    </source>
</evidence>
<sequence>MAGTETAEEIDRRAAMWAARLDHGAFSLADQREFDAWAAEDPRRLGAFARARAIALHSKQASALRGGAVSEQPVMARRSLLAAGVAVAMLSGTGLAAAYWRRSQRLDTVRGEVRSVALDDGSVVTLNTLSRVSVRYTRSVREVVLMYGEALFEVAVDPVRPFVMRAAGVVLTTYDGSFLLKRLNQSPLQVAALAGSVHMRVGQEQAQILTANQLISLGGNDVSSRRSIDARQGDRLLAWRDGKIEFHDESLQAAAAEFARFSEVPIELADRNVAEMKITGLFEANDPAAFARAAARSLNLRAEISTSRILLGYG</sequence>
<dbReference type="Gene3D" id="2.60.120.1440">
    <property type="match status" value="1"/>
</dbReference>
<feature type="domain" description="FecR protein" evidence="2">
    <location>
        <begin position="105"/>
        <end position="197"/>
    </location>
</feature>
<name>A0A7W6A4E0_9CAUL</name>
<evidence type="ECO:0000313" key="5">
    <source>
        <dbReference type="Proteomes" id="UP000532936"/>
    </source>
</evidence>
<dbReference type="AlphaFoldDB" id="A0A7W6A4E0"/>
<dbReference type="Proteomes" id="UP000532936">
    <property type="component" value="Unassembled WGS sequence"/>
</dbReference>
<dbReference type="PIRSF" id="PIRSF018266">
    <property type="entry name" value="FecR"/>
    <property type="match status" value="1"/>
</dbReference>
<keyword evidence="1" id="KW-0472">Membrane</keyword>